<organism evidence="1 2">
    <name type="scientific">Clostridium uliginosum</name>
    <dbReference type="NCBI Taxonomy" id="119641"/>
    <lineage>
        <taxon>Bacteria</taxon>
        <taxon>Bacillati</taxon>
        <taxon>Bacillota</taxon>
        <taxon>Clostridia</taxon>
        <taxon>Eubacteriales</taxon>
        <taxon>Clostridiaceae</taxon>
        <taxon>Clostridium</taxon>
    </lineage>
</organism>
<evidence type="ECO:0000313" key="1">
    <source>
        <dbReference type="EMBL" id="SFD08696.1"/>
    </source>
</evidence>
<dbReference type="Pfam" id="PF11213">
    <property type="entry name" value="DUF3006"/>
    <property type="match status" value="1"/>
</dbReference>
<dbReference type="OrthoDB" id="164847at2"/>
<dbReference type="STRING" id="119641.SAMN05421842_11923"/>
<reference evidence="1 2" key="1">
    <citation type="submission" date="2016-10" db="EMBL/GenBank/DDBJ databases">
        <authorList>
            <person name="de Groot N.N."/>
        </authorList>
    </citation>
    <scope>NUCLEOTIDE SEQUENCE [LARGE SCALE GENOMIC DNA]</scope>
    <source>
        <strain evidence="1 2">DSM 12992</strain>
    </source>
</reference>
<dbReference type="RefSeq" id="WP_090092203.1">
    <property type="nucleotide sequence ID" value="NZ_FOMG01000019.1"/>
</dbReference>
<keyword evidence="2" id="KW-1185">Reference proteome</keyword>
<dbReference type="Proteomes" id="UP000199263">
    <property type="component" value="Unassembled WGS sequence"/>
</dbReference>
<dbReference type="InterPro" id="IPR021377">
    <property type="entry name" value="DUF3006"/>
</dbReference>
<evidence type="ECO:0008006" key="3">
    <source>
        <dbReference type="Google" id="ProtNLM"/>
    </source>
</evidence>
<sequence length="72" mass="8356">MGNKYIIDRIEGMYAILECYNGDMLRISVSEIKGTPKEGDILINKGDTFIVDNDLTINRKDKTHDMMKNMWK</sequence>
<dbReference type="EMBL" id="FOMG01000019">
    <property type="protein sequence ID" value="SFD08696.1"/>
    <property type="molecule type" value="Genomic_DNA"/>
</dbReference>
<proteinExistence type="predicted"/>
<protein>
    <recommendedName>
        <fullName evidence="3">DUF3006 domain-containing protein</fullName>
    </recommendedName>
</protein>
<name>A0A1I1PG57_9CLOT</name>
<dbReference type="AlphaFoldDB" id="A0A1I1PG57"/>
<accession>A0A1I1PG57</accession>
<evidence type="ECO:0000313" key="2">
    <source>
        <dbReference type="Proteomes" id="UP000199263"/>
    </source>
</evidence>
<gene>
    <name evidence="1" type="ORF">SAMN05421842_11923</name>
</gene>